<feature type="domain" description="Integral membrane bound transporter" evidence="6">
    <location>
        <begin position="31"/>
        <end position="154"/>
    </location>
</feature>
<evidence type="ECO:0000256" key="5">
    <source>
        <dbReference type="SAM" id="Phobius"/>
    </source>
</evidence>
<name>A0A1H0HMA3_9ACTN</name>
<feature type="transmembrane region" description="Helical" evidence="5">
    <location>
        <begin position="69"/>
        <end position="87"/>
    </location>
</feature>
<feature type="transmembrane region" description="Helical" evidence="5">
    <location>
        <begin position="93"/>
        <end position="117"/>
    </location>
</feature>
<keyword evidence="8" id="KW-1185">Reference proteome</keyword>
<dbReference type="Pfam" id="PF13515">
    <property type="entry name" value="FUSC_2"/>
    <property type="match status" value="1"/>
</dbReference>
<keyword evidence="2 5" id="KW-0812">Transmembrane</keyword>
<evidence type="ECO:0000256" key="2">
    <source>
        <dbReference type="ARBA" id="ARBA00022692"/>
    </source>
</evidence>
<organism evidence="7 8">
    <name type="scientific">Nakamurella panacisegetis</name>
    <dbReference type="NCBI Taxonomy" id="1090615"/>
    <lineage>
        <taxon>Bacteria</taxon>
        <taxon>Bacillati</taxon>
        <taxon>Actinomycetota</taxon>
        <taxon>Actinomycetes</taxon>
        <taxon>Nakamurellales</taxon>
        <taxon>Nakamurellaceae</taxon>
        <taxon>Nakamurella</taxon>
    </lineage>
</organism>
<evidence type="ECO:0000256" key="1">
    <source>
        <dbReference type="ARBA" id="ARBA00004141"/>
    </source>
</evidence>
<proteinExistence type="predicted"/>
<protein>
    <submittedName>
        <fullName evidence="7">Fusaric acid resistance protein-like</fullName>
    </submittedName>
</protein>
<sequence>MFNTPMLTTFARRLRAGWLPLLEATAGATLAWFVAATLIGHHQPFFAPAATIIVLSQARGARITRALEVFLAVAGGVLLADIVAQLLEPWPTLTIAVLIVVTLTITTALDAGPVVVVQATVSALYVAVVSPPTQTLVPNRFLDALVGGGIALLISQVGAARDPFGPAVDQIRGICDRIVAVIRTSADAVEQHDRLLASEALAQARASDAAVTGLQDAATGAREALQLDPVRRQQRAGVTALLAAIRQLDYVVRGARILARASVTVTNWPATEASTTADIPVALRHLERAVGHLGLALIAELRRDEPGSTSARAALDAEAMATIDAARSILAVRQPLPIVMIVGQLRSITIDLLRGAGNDDTEVLNRVDQALGFPTL</sequence>
<dbReference type="GO" id="GO:0016020">
    <property type="term" value="C:membrane"/>
    <property type="evidence" value="ECO:0007669"/>
    <property type="project" value="UniProtKB-SubCell"/>
</dbReference>
<keyword evidence="3 5" id="KW-1133">Transmembrane helix</keyword>
<feature type="transmembrane region" description="Helical" evidence="5">
    <location>
        <begin position="21"/>
        <end position="39"/>
    </location>
</feature>
<evidence type="ECO:0000259" key="6">
    <source>
        <dbReference type="Pfam" id="PF13515"/>
    </source>
</evidence>
<gene>
    <name evidence="7" type="ORF">SAMN04515671_0128</name>
</gene>
<dbReference type="EMBL" id="LT629710">
    <property type="protein sequence ID" value="SDO20292.1"/>
    <property type="molecule type" value="Genomic_DNA"/>
</dbReference>
<comment type="subcellular location">
    <subcellularLocation>
        <location evidence="1">Membrane</location>
        <topology evidence="1">Multi-pass membrane protein</topology>
    </subcellularLocation>
</comment>
<evidence type="ECO:0000256" key="4">
    <source>
        <dbReference type="ARBA" id="ARBA00023136"/>
    </source>
</evidence>
<evidence type="ECO:0000313" key="7">
    <source>
        <dbReference type="EMBL" id="SDO20292.1"/>
    </source>
</evidence>
<evidence type="ECO:0000256" key="3">
    <source>
        <dbReference type="ARBA" id="ARBA00022989"/>
    </source>
</evidence>
<dbReference type="AlphaFoldDB" id="A0A1H0HMA3"/>
<dbReference type="InterPro" id="IPR049453">
    <property type="entry name" value="Memb_transporter_dom"/>
</dbReference>
<reference evidence="7 8" key="1">
    <citation type="submission" date="2016-10" db="EMBL/GenBank/DDBJ databases">
        <authorList>
            <person name="de Groot N.N."/>
        </authorList>
    </citation>
    <scope>NUCLEOTIDE SEQUENCE [LARGE SCALE GENOMIC DNA]</scope>
    <source>
        <strain evidence="8">P4-7,KCTC 19426,CECT 7604</strain>
    </source>
</reference>
<dbReference type="Proteomes" id="UP000198741">
    <property type="component" value="Chromosome I"/>
</dbReference>
<keyword evidence="4 5" id="KW-0472">Membrane</keyword>
<evidence type="ECO:0000313" key="8">
    <source>
        <dbReference type="Proteomes" id="UP000198741"/>
    </source>
</evidence>
<accession>A0A1H0HMA3</accession>
<dbReference type="STRING" id="1090615.SAMN04515671_0128"/>